<gene>
    <name evidence="2" type="ORF">G3569_17180</name>
</gene>
<dbReference type="EMBL" id="JAALLS010000033">
    <property type="protein sequence ID" value="NGP90094.1"/>
    <property type="molecule type" value="Genomic_DNA"/>
</dbReference>
<keyword evidence="3" id="KW-1185">Reference proteome</keyword>
<protein>
    <submittedName>
        <fullName evidence="2">Uncharacterized protein</fullName>
    </submittedName>
</protein>
<reference evidence="2 3" key="1">
    <citation type="submission" date="2020-02" db="EMBL/GenBank/DDBJ databases">
        <title>Aliifodinibius halophilus 2W32, complete genome.</title>
        <authorList>
            <person name="Li Y."/>
            <person name="Wu S."/>
        </authorList>
    </citation>
    <scope>NUCLEOTIDE SEQUENCE [LARGE SCALE GENOMIC DNA]</scope>
    <source>
        <strain evidence="2 3">2W32</strain>
    </source>
</reference>
<comment type="caution">
    <text evidence="2">The sequence shown here is derived from an EMBL/GenBank/DDBJ whole genome shotgun (WGS) entry which is preliminary data.</text>
</comment>
<organism evidence="2 3">
    <name type="scientific">Fodinibius halophilus</name>
    <dbReference type="NCBI Taxonomy" id="1736908"/>
    <lineage>
        <taxon>Bacteria</taxon>
        <taxon>Pseudomonadati</taxon>
        <taxon>Balneolota</taxon>
        <taxon>Balneolia</taxon>
        <taxon>Balneolales</taxon>
        <taxon>Balneolaceae</taxon>
        <taxon>Fodinibius</taxon>
    </lineage>
</organism>
<evidence type="ECO:0000256" key="1">
    <source>
        <dbReference type="SAM" id="SignalP"/>
    </source>
</evidence>
<evidence type="ECO:0000313" key="3">
    <source>
        <dbReference type="Proteomes" id="UP000479132"/>
    </source>
</evidence>
<dbReference type="RefSeq" id="WP_165271323.1">
    <property type="nucleotide sequence ID" value="NZ_JAALLS010000033.1"/>
</dbReference>
<feature type="signal peptide" evidence="1">
    <location>
        <begin position="1"/>
        <end position="28"/>
    </location>
</feature>
<proteinExistence type="predicted"/>
<dbReference type="Proteomes" id="UP000479132">
    <property type="component" value="Unassembled WGS sequence"/>
</dbReference>
<keyword evidence="1" id="KW-0732">Signal</keyword>
<feature type="chain" id="PRO_5026873667" evidence="1">
    <location>
        <begin position="29"/>
        <end position="77"/>
    </location>
</feature>
<accession>A0A6M1TH78</accession>
<sequence length="77" mass="8559">MSYLKGKTTHLVLASVFCVSLFFVPTQQGDANACSFKSVLIKCNKTATKNYEDGHYSLELYYEFQTMCIGAALSCVE</sequence>
<name>A0A6M1TH78_9BACT</name>
<evidence type="ECO:0000313" key="2">
    <source>
        <dbReference type="EMBL" id="NGP90094.1"/>
    </source>
</evidence>
<dbReference type="AlphaFoldDB" id="A0A6M1TH78"/>